<dbReference type="OrthoDB" id="826958at2"/>
<dbReference type="AlphaFoldDB" id="A0A3P3W6F8"/>
<gene>
    <name evidence="2" type="ORF">EG849_09600</name>
</gene>
<dbReference type="EMBL" id="RQVR01000010">
    <property type="protein sequence ID" value="RRJ90722.1"/>
    <property type="molecule type" value="Genomic_DNA"/>
</dbReference>
<dbReference type="RefSeq" id="WP_125012869.1">
    <property type="nucleotide sequence ID" value="NZ_RQVR01000010.1"/>
</dbReference>
<evidence type="ECO:0000313" key="3">
    <source>
        <dbReference type="Proteomes" id="UP000271937"/>
    </source>
</evidence>
<reference evidence="2 3" key="1">
    <citation type="submission" date="2018-11" db="EMBL/GenBank/DDBJ databases">
        <title>Flavobacterium sp. nov., YIM 102600 draft genome.</title>
        <authorList>
            <person name="Li G."/>
            <person name="Jiang Y."/>
        </authorList>
    </citation>
    <scope>NUCLEOTIDE SEQUENCE [LARGE SCALE GENOMIC DNA]</scope>
    <source>
        <strain evidence="2 3">YIM 102600</strain>
    </source>
</reference>
<name>A0A3P3W6F8_9FLAO</name>
<feature type="signal peptide" evidence="1">
    <location>
        <begin position="1"/>
        <end position="22"/>
    </location>
</feature>
<protein>
    <submittedName>
        <fullName evidence="2">TerB family tellurite resistance protein</fullName>
    </submittedName>
</protein>
<comment type="caution">
    <text evidence="2">The sequence shown here is derived from an EMBL/GenBank/DDBJ whole genome shotgun (WGS) entry which is preliminary data.</text>
</comment>
<evidence type="ECO:0000256" key="1">
    <source>
        <dbReference type="SAM" id="SignalP"/>
    </source>
</evidence>
<keyword evidence="1" id="KW-0732">Signal</keyword>
<evidence type="ECO:0000313" key="2">
    <source>
        <dbReference type="EMBL" id="RRJ90722.1"/>
    </source>
</evidence>
<keyword evidence="3" id="KW-1185">Reference proteome</keyword>
<sequence length="211" mass="24437">MKKLLVICIAPLVMLVPNAANAQAQEMKQLALNIEKLAQFRQILKDMKKGYEILSGGYNTIKDLSQGNFNLHKSFLDALLQVSPVVRDYRRVADIVDYQVVLVKEYRSAYERFRNNGNFNAQEIAFIDRVYDNLMDQSLRNLEELTDVVTANKLRMSDDERLTAIDRIFADMQDKLLFLRSFNNSATVLSLQREKEANDVRSMRRIHNTDN</sequence>
<feature type="chain" id="PRO_5018268115" evidence="1">
    <location>
        <begin position="23"/>
        <end position="211"/>
    </location>
</feature>
<dbReference type="Proteomes" id="UP000271937">
    <property type="component" value="Unassembled WGS sequence"/>
</dbReference>
<organism evidence="2 3">
    <name type="scientific">Flavobacterium macacae</name>
    <dbReference type="NCBI Taxonomy" id="2488993"/>
    <lineage>
        <taxon>Bacteria</taxon>
        <taxon>Pseudomonadati</taxon>
        <taxon>Bacteroidota</taxon>
        <taxon>Flavobacteriia</taxon>
        <taxon>Flavobacteriales</taxon>
        <taxon>Flavobacteriaceae</taxon>
        <taxon>Flavobacterium</taxon>
    </lineage>
</organism>
<accession>A0A3P3W6F8</accession>
<proteinExistence type="predicted"/>